<feature type="domain" description="N-acetyltransferase" evidence="1">
    <location>
        <begin position="1"/>
        <end position="126"/>
    </location>
</feature>
<sequence length="140" mass="15586">MPDIEFVLLPEVCQPLLDKFYRSHRSAMRSSSGAQMWVARQPDIIGALCLRPVSGGNWLTGLFVEPERRSEGIAGRLIAQALKDSTGTVWLFCDPDLAGFYERQGFALTDDLPQSLAEKLMRYSRAKALVAMSSRPPNNL</sequence>
<dbReference type="RefSeq" id="WP_032630182.1">
    <property type="nucleotide sequence ID" value="NZ_JPQU01000053.1"/>
</dbReference>
<evidence type="ECO:0000313" key="3">
    <source>
        <dbReference type="Proteomes" id="UP000028631"/>
    </source>
</evidence>
<dbReference type="OrthoDB" id="8780005at2"/>
<accession>A0A085VEE8</accession>
<dbReference type="SUPFAM" id="SSF55729">
    <property type="entry name" value="Acyl-CoA N-acyltransferases (Nat)"/>
    <property type="match status" value="1"/>
</dbReference>
<comment type="caution">
    <text evidence="2">The sequence shown here is derived from an EMBL/GenBank/DDBJ whole genome shotgun (WGS) entry which is preliminary data.</text>
</comment>
<dbReference type="PATRIC" id="fig|317.175.peg.3844"/>
<dbReference type="Gene3D" id="3.40.630.30">
    <property type="match status" value="1"/>
</dbReference>
<name>A0A085VEE8_PSESX</name>
<organism evidence="2 3">
    <name type="scientific">Pseudomonas syringae</name>
    <dbReference type="NCBI Taxonomy" id="317"/>
    <lineage>
        <taxon>Bacteria</taxon>
        <taxon>Pseudomonadati</taxon>
        <taxon>Pseudomonadota</taxon>
        <taxon>Gammaproteobacteria</taxon>
        <taxon>Pseudomonadales</taxon>
        <taxon>Pseudomonadaceae</taxon>
        <taxon>Pseudomonas</taxon>
    </lineage>
</organism>
<dbReference type="CDD" id="cd04301">
    <property type="entry name" value="NAT_SF"/>
    <property type="match status" value="1"/>
</dbReference>
<dbReference type="Proteomes" id="UP000028631">
    <property type="component" value="Unassembled WGS sequence"/>
</dbReference>
<proteinExistence type="predicted"/>
<gene>
    <name evidence="2" type="ORF">IV01_18445</name>
</gene>
<dbReference type="InterPro" id="IPR000182">
    <property type="entry name" value="GNAT_dom"/>
</dbReference>
<dbReference type="GO" id="GO:0016747">
    <property type="term" value="F:acyltransferase activity, transferring groups other than amino-acyl groups"/>
    <property type="evidence" value="ECO:0007669"/>
    <property type="project" value="InterPro"/>
</dbReference>
<dbReference type="EMBL" id="JPQU01000053">
    <property type="protein sequence ID" value="KFE53811.1"/>
    <property type="molecule type" value="Genomic_DNA"/>
</dbReference>
<dbReference type="InterPro" id="IPR016181">
    <property type="entry name" value="Acyl_CoA_acyltransferase"/>
</dbReference>
<protein>
    <recommendedName>
        <fullName evidence="1">N-acetyltransferase domain-containing protein</fullName>
    </recommendedName>
</protein>
<dbReference type="AlphaFoldDB" id="A0A085VEE8"/>
<evidence type="ECO:0000259" key="1">
    <source>
        <dbReference type="PROSITE" id="PS51186"/>
    </source>
</evidence>
<reference evidence="2 3" key="1">
    <citation type="submission" date="2014-07" db="EMBL/GenBank/DDBJ databases">
        <title>Draft Genome Sequences of Environmental Pseudomonas syringae strains.</title>
        <authorList>
            <person name="Baltrus D.A."/>
            <person name="Berge O."/>
            <person name="Morris C."/>
        </authorList>
    </citation>
    <scope>NUCLEOTIDE SEQUENCE [LARGE SCALE GENOMIC DNA]</scope>
    <source>
        <strain evidence="2 3">GAW0119</strain>
    </source>
</reference>
<dbReference type="PROSITE" id="PS51186">
    <property type="entry name" value="GNAT"/>
    <property type="match status" value="1"/>
</dbReference>
<dbReference type="Pfam" id="PF13508">
    <property type="entry name" value="Acetyltransf_7"/>
    <property type="match status" value="1"/>
</dbReference>
<keyword evidence="3" id="KW-1185">Reference proteome</keyword>
<evidence type="ECO:0000313" key="2">
    <source>
        <dbReference type="EMBL" id="KFE53811.1"/>
    </source>
</evidence>